<evidence type="ECO:0008006" key="4">
    <source>
        <dbReference type="Google" id="ProtNLM"/>
    </source>
</evidence>
<dbReference type="Proteomes" id="UP000311382">
    <property type="component" value="Unassembled WGS sequence"/>
</dbReference>
<gene>
    <name evidence="2" type="ORF">DMC30DRAFT_235144</name>
</gene>
<evidence type="ECO:0000313" key="2">
    <source>
        <dbReference type="EMBL" id="TNY20767.1"/>
    </source>
</evidence>
<protein>
    <recommendedName>
        <fullName evidence="4">Secreted protein</fullName>
    </recommendedName>
</protein>
<dbReference type="OrthoDB" id="2530401at2759"/>
<evidence type="ECO:0000313" key="3">
    <source>
        <dbReference type="Proteomes" id="UP000311382"/>
    </source>
</evidence>
<evidence type="ECO:0000256" key="1">
    <source>
        <dbReference type="SAM" id="SignalP"/>
    </source>
</evidence>
<keyword evidence="3" id="KW-1185">Reference proteome</keyword>
<sequence length="170" mass="17273">MPRRRLLALALSLLLLCGADFATADDSEATASPSINPLLPGALGTGLGLVISAASAASEASVASVASASAAESEHPTGTATATAVWATKTAGGMVPYTDVNDTLVLHDDGSVTYWCPNKDDEWTVEQLTDSLSAHTATGPGCTMRYAFKGDGVQICASLSAPASLRATHH</sequence>
<feature type="chain" id="PRO_5022674344" description="Secreted protein" evidence="1">
    <location>
        <begin position="25"/>
        <end position="170"/>
    </location>
</feature>
<name>A0A5C5FV22_9BASI</name>
<reference evidence="2 3" key="1">
    <citation type="submission" date="2019-03" db="EMBL/GenBank/DDBJ databases">
        <title>Rhodosporidium diobovatum UCD-FST 08-225 genome sequencing, assembly, and annotation.</title>
        <authorList>
            <person name="Fakankun I.U."/>
            <person name="Fristensky B."/>
            <person name="Levin D.B."/>
        </authorList>
    </citation>
    <scope>NUCLEOTIDE SEQUENCE [LARGE SCALE GENOMIC DNA]</scope>
    <source>
        <strain evidence="2 3">UCD-FST 08-225</strain>
    </source>
</reference>
<keyword evidence="1" id="KW-0732">Signal</keyword>
<accession>A0A5C5FV22</accession>
<comment type="caution">
    <text evidence="2">The sequence shown here is derived from an EMBL/GenBank/DDBJ whole genome shotgun (WGS) entry which is preliminary data.</text>
</comment>
<proteinExistence type="predicted"/>
<dbReference type="EMBL" id="SOZI01000058">
    <property type="protein sequence ID" value="TNY20767.1"/>
    <property type="molecule type" value="Genomic_DNA"/>
</dbReference>
<feature type="signal peptide" evidence="1">
    <location>
        <begin position="1"/>
        <end position="24"/>
    </location>
</feature>
<dbReference type="AlphaFoldDB" id="A0A5C5FV22"/>
<organism evidence="2 3">
    <name type="scientific">Rhodotorula diobovata</name>
    <dbReference type="NCBI Taxonomy" id="5288"/>
    <lineage>
        <taxon>Eukaryota</taxon>
        <taxon>Fungi</taxon>
        <taxon>Dikarya</taxon>
        <taxon>Basidiomycota</taxon>
        <taxon>Pucciniomycotina</taxon>
        <taxon>Microbotryomycetes</taxon>
        <taxon>Sporidiobolales</taxon>
        <taxon>Sporidiobolaceae</taxon>
        <taxon>Rhodotorula</taxon>
    </lineage>
</organism>